<dbReference type="AlphaFoldDB" id="A0A344L5Q2"/>
<evidence type="ECO:0000313" key="6">
    <source>
        <dbReference type="Proteomes" id="UP000250434"/>
    </source>
</evidence>
<proteinExistence type="predicted"/>
<accession>A0A344L5Q2</accession>
<feature type="chain" id="PRO_5038786711" description="Choice-of-anchor A domain-containing protein" evidence="3">
    <location>
        <begin position="26"/>
        <end position="545"/>
    </location>
</feature>
<keyword evidence="2" id="KW-1133">Transmembrane helix</keyword>
<keyword evidence="6" id="KW-1185">Reference proteome</keyword>
<feature type="transmembrane region" description="Helical" evidence="2">
    <location>
        <begin position="518"/>
        <end position="538"/>
    </location>
</feature>
<dbReference type="EMBL" id="CP015163">
    <property type="protein sequence ID" value="AXB43376.1"/>
    <property type="molecule type" value="Genomic_DNA"/>
</dbReference>
<name>A0A344L5Q2_9PSEU</name>
<dbReference type="NCBIfam" id="TIGR04215">
    <property type="entry name" value="choice_anch_A"/>
    <property type="match status" value="1"/>
</dbReference>
<evidence type="ECO:0000256" key="3">
    <source>
        <dbReference type="SAM" id="SignalP"/>
    </source>
</evidence>
<feature type="compositionally biased region" description="Polar residues" evidence="1">
    <location>
        <begin position="478"/>
        <end position="493"/>
    </location>
</feature>
<evidence type="ECO:0000256" key="1">
    <source>
        <dbReference type="SAM" id="MobiDB-lite"/>
    </source>
</evidence>
<evidence type="ECO:0000259" key="4">
    <source>
        <dbReference type="Pfam" id="PF20597"/>
    </source>
</evidence>
<evidence type="ECO:0000313" key="5">
    <source>
        <dbReference type="EMBL" id="AXB43376.1"/>
    </source>
</evidence>
<evidence type="ECO:0000256" key="2">
    <source>
        <dbReference type="SAM" id="Phobius"/>
    </source>
</evidence>
<sequence length="545" mass="54900">MRVRRFASVSAGVAAVVGVVVAVVAAPGAVAATLPGGLGPCAGNACPGKYPPVGNGSFAGRDNGINVYVGGGFQVRGSAAEAEGRVVVLGDFDQAKAAGVSSVYNVGIAGVGSRVPPPDGADFLTTGGDVRVAGGQRLLADGGVVRHAGSLTGTVTGTLVADPDAAKPYLGLRAQLEAASRCYTRPAATGTARNQGYRTLFTGDGQSALQVFTVDFDLTGPGGGMQGIEFEGIPAGATVLVNLVGAARTINTYSGDLADQDPLNKLRERLLWNFPDAGEVRIAGGAQFQGSVLIGNPDSLATITASGMNGRFFTTGSLLHTSAATGGGGQEIHAYPFDGDLPDCTTPPTTDPTSTEPTTTDPTTTTTEPTTTTTEPTTTEPTTTTTEPTTTTTTTTEPSTTTTEPTITEPTITEPTTTTTEPTTTTTEPTTTSPTTTTTEPTATTEPTTTEPTTEPTSTTTGQTTTTEPATTSPTATKLTSSKAPGGSSTSKQPIAPHPGGGPAGHRPLASTGIDVRVPLILGLGMLGLGAVLVAVAVHRNRRES</sequence>
<dbReference type="Pfam" id="PF20597">
    <property type="entry name" value="pAdhesive_15"/>
    <property type="match status" value="1"/>
</dbReference>
<dbReference type="InterPro" id="IPR026588">
    <property type="entry name" value="Choice_anch_A"/>
</dbReference>
<reference evidence="5 6" key="1">
    <citation type="submission" date="2016-04" db="EMBL/GenBank/DDBJ databases">
        <title>Complete genome sequence and analysis of deep-sea sediment isolate, Amycolatopsis sp. WP1.</title>
        <authorList>
            <person name="Wang H."/>
            <person name="Chen S."/>
            <person name="Wu Q."/>
        </authorList>
    </citation>
    <scope>NUCLEOTIDE SEQUENCE [LARGE SCALE GENOMIC DNA]</scope>
    <source>
        <strain evidence="5 6">WP1</strain>
    </source>
</reference>
<feature type="signal peptide" evidence="3">
    <location>
        <begin position="1"/>
        <end position="25"/>
    </location>
</feature>
<dbReference type="RefSeq" id="WP_113692619.1">
    <property type="nucleotide sequence ID" value="NZ_CP015163.1"/>
</dbReference>
<keyword evidence="2" id="KW-0812">Transmembrane</keyword>
<gene>
    <name evidence="5" type="ORF">A4R43_13130</name>
</gene>
<keyword evidence="2" id="KW-0472">Membrane</keyword>
<protein>
    <recommendedName>
        <fullName evidence="4">Choice-of-anchor A domain-containing protein</fullName>
    </recommendedName>
</protein>
<dbReference type="Proteomes" id="UP000250434">
    <property type="component" value="Chromosome"/>
</dbReference>
<feature type="compositionally biased region" description="Low complexity" evidence="1">
    <location>
        <begin position="346"/>
        <end position="477"/>
    </location>
</feature>
<feature type="domain" description="Choice-of-anchor A" evidence="4">
    <location>
        <begin position="63"/>
        <end position="310"/>
    </location>
</feature>
<dbReference type="KEGG" id="aab:A4R43_13130"/>
<feature type="region of interest" description="Disordered" evidence="1">
    <location>
        <begin position="330"/>
        <end position="508"/>
    </location>
</feature>
<organism evidence="5 6">
    <name type="scientific">Amycolatopsis albispora</name>
    <dbReference type="NCBI Taxonomy" id="1804986"/>
    <lineage>
        <taxon>Bacteria</taxon>
        <taxon>Bacillati</taxon>
        <taxon>Actinomycetota</taxon>
        <taxon>Actinomycetes</taxon>
        <taxon>Pseudonocardiales</taxon>
        <taxon>Pseudonocardiaceae</taxon>
        <taxon>Amycolatopsis</taxon>
    </lineage>
</organism>
<keyword evidence="3" id="KW-0732">Signal</keyword>
<dbReference type="OrthoDB" id="5164681at2"/>